<dbReference type="NCBIfam" id="TIGR00277">
    <property type="entry name" value="HDIG"/>
    <property type="match status" value="1"/>
</dbReference>
<dbReference type="Pfam" id="PF13487">
    <property type="entry name" value="HD_5"/>
    <property type="match status" value="1"/>
</dbReference>
<keyword evidence="3" id="KW-1185">Reference proteome</keyword>
<dbReference type="InterPro" id="IPR006675">
    <property type="entry name" value="HDIG_dom"/>
</dbReference>
<protein>
    <submittedName>
        <fullName evidence="2">HD-GYP domain-containing protein</fullName>
    </submittedName>
</protein>
<dbReference type="SMART" id="SM00471">
    <property type="entry name" value="HDc"/>
    <property type="match status" value="1"/>
</dbReference>
<dbReference type="RefSeq" id="WP_335734922.1">
    <property type="nucleotide sequence ID" value="NZ_JALAAR010000003.1"/>
</dbReference>
<dbReference type="Proteomes" id="UP001375382">
    <property type="component" value="Unassembled WGS sequence"/>
</dbReference>
<organism evidence="2 3">
    <name type="scientific">Rheinheimera muenzenbergensis</name>
    <dbReference type="NCBI Taxonomy" id="1193628"/>
    <lineage>
        <taxon>Bacteria</taxon>
        <taxon>Pseudomonadati</taxon>
        <taxon>Pseudomonadota</taxon>
        <taxon>Gammaproteobacteria</taxon>
        <taxon>Chromatiales</taxon>
        <taxon>Chromatiaceae</taxon>
        <taxon>Rheinheimera</taxon>
    </lineage>
</organism>
<dbReference type="PROSITE" id="PS51832">
    <property type="entry name" value="HD_GYP"/>
    <property type="match status" value="1"/>
</dbReference>
<dbReference type="PANTHER" id="PTHR43155:SF2">
    <property type="entry name" value="CYCLIC DI-GMP PHOSPHODIESTERASE PA4108"/>
    <property type="match status" value="1"/>
</dbReference>
<dbReference type="CDD" id="cd00077">
    <property type="entry name" value="HDc"/>
    <property type="match status" value="1"/>
</dbReference>
<proteinExistence type="predicted"/>
<dbReference type="Pfam" id="PF11871">
    <property type="entry name" value="DUF3391"/>
    <property type="match status" value="1"/>
</dbReference>
<dbReference type="SUPFAM" id="SSF109604">
    <property type="entry name" value="HD-domain/PDEase-like"/>
    <property type="match status" value="1"/>
</dbReference>
<evidence type="ECO:0000259" key="1">
    <source>
        <dbReference type="PROSITE" id="PS51832"/>
    </source>
</evidence>
<comment type="caution">
    <text evidence="2">The sequence shown here is derived from an EMBL/GenBank/DDBJ whole genome shotgun (WGS) entry which is preliminary data.</text>
</comment>
<dbReference type="PANTHER" id="PTHR43155">
    <property type="entry name" value="CYCLIC DI-GMP PHOSPHODIESTERASE PA4108-RELATED"/>
    <property type="match status" value="1"/>
</dbReference>
<name>A0ABU8C3R0_9GAMM</name>
<evidence type="ECO:0000313" key="2">
    <source>
        <dbReference type="EMBL" id="MEH8016502.1"/>
    </source>
</evidence>
<gene>
    <name evidence="2" type="ORF">MN202_04615</name>
</gene>
<feature type="domain" description="HD-GYP" evidence="1">
    <location>
        <begin position="136"/>
        <end position="332"/>
    </location>
</feature>
<evidence type="ECO:0000313" key="3">
    <source>
        <dbReference type="Proteomes" id="UP001375382"/>
    </source>
</evidence>
<reference evidence="2 3" key="1">
    <citation type="journal article" date="2023" name="Ecotoxicol. Environ. Saf.">
        <title>Mercury remediation potential of mercury-resistant strain Rheinheimera metallidurans sp. nov. isolated from a municipal waste dumping site.</title>
        <authorList>
            <person name="Yadav V."/>
            <person name="Manjhi A."/>
            <person name="Vadakedath N."/>
        </authorList>
    </citation>
    <scope>NUCLEOTIDE SEQUENCE [LARGE SCALE GENOMIC DNA]</scope>
    <source>
        <strain evidence="2 3">E-49</strain>
    </source>
</reference>
<dbReference type="EMBL" id="JALAAR010000003">
    <property type="protein sequence ID" value="MEH8016502.1"/>
    <property type="molecule type" value="Genomic_DNA"/>
</dbReference>
<sequence>MLTTVTIDQLVCGMYVVGVASQTDGRLVKVQGLIKQPAQIQLLRQKGVLTLQVDPSRQLNTEPAADDDSSFNMAATITPASRKDRIKPLPLAKEIKQAQNLYRKARQLQQRAFNDIAKGKPINVADFQRCADGIIDSLFRNQDALLCISRMRDKDAYLLEHSVNVAILMTVFARHLKFDDHSIEQLATGALLHDIGKIRVPNAILNKPGRLSDDEFVAMRKHVEYSRDILQQTEGISAVSIDVAANHHERLDGGGYPQGLSAEQISQHARMIAIVDTYDAITATRVYKDGQSSIKALKILRKDSPSHFDADLVTQFIAAVGMYPPGTLVKLESQKLALVLENNPAKLASPVVKVFYNARQRHYLKPVKLDLAAANCSEKIETAVDPAEYNIDIQRFFKEFILEH</sequence>
<dbReference type="InterPro" id="IPR037522">
    <property type="entry name" value="HD_GYP_dom"/>
</dbReference>
<dbReference type="Gene3D" id="1.10.3210.10">
    <property type="entry name" value="Hypothetical protein af1432"/>
    <property type="match status" value="1"/>
</dbReference>
<dbReference type="InterPro" id="IPR003607">
    <property type="entry name" value="HD/PDEase_dom"/>
</dbReference>
<dbReference type="InterPro" id="IPR021812">
    <property type="entry name" value="DUF3391"/>
</dbReference>
<accession>A0ABU8C3R0</accession>